<dbReference type="VEuPathDB" id="FungiDB:CIHG_02511"/>
<accession>A0A0J8RIQ3</accession>
<proteinExistence type="predicted"/>
<name>A0A0J8RIQ3_COCIT</name>
<evidence type="ECO:0000313" key="3">
    <source>
        <dbReference type="Proteomes" id="UP000054563"/>
    </source>
</evidence>
<feature type="compositionally biased region" description="Polar residues" evidence="1">
    <location>
        <begin position="16"/>
        <end position="25"/>
    </location>
</feature>
<organism evidence="2 3">
    <name type="scientific">Coccidioides immitis H538.4</name>
    <dbReference type="NCBI Taxonomy" id="396776"/>
    <lineage>
        <taxon>Eukaryota</taxon>
        <taxon>Fungi</taxon>
        <taxon>Dikarya</taxon>
        <taxon>Ascomycota</taxon>
        <taxon>Pezizomycotina</taxon>
        <taxon>Eurotiomycetes</taxon>
        <taxon>Eurotiomycetidae</taxon>
        <taxon>Onygenales</taxon>
        <taxon>Onygenaceae</taxon>
        <taxon>Coccidioides</taxon>
    </lineage>
</organism>
<dbReference type="AlphaFoldDB" id="A0A0J8RIQ3"/>
<evidence type="ECO:0000313" key="2">
    <source>
        <dbReference type="EMBL" id="KMU84727.1"/>
    </source>
</evidence>
<dbReference type="Proteomes" id="UP000054563">
    <property type="component" value="Unassembled WGS sequence"/>
</dbReference>
<reference evidence="3" key="1">
    <citation type="journal article" date="2010" name="Genome Res.">
        <title>Population genomic sequencing of Coccidioides fungi reveals recent hybridization and transposon control.</title>
        <authorList>
            <person name="Neafsey D.E."/>
            <person name="Barker B.M."/>
            <person name="Sharpton T.J."/>
            <person name="Stajich J.E."/>
            <person name="Park D.J."/>
            <person name="Whiston E."/>
            <person name="Hung C.-Y."/>
            <person name="McMahan C."/>
            <person name="White J."/>
            <person name="Sykes S."/>
            <person name="Heiman D."/>
            <person name="Young S."/>
            <person name="Zeng Q."/>
            <person name="Abouelleil A."/>
            <person name="Aftuck L."/>
            <person name="Bessette D."/>
            <person name="Brown A."/>
            <person name="FitzGerald M."/>
            <person name="Lui A."/>
            <person name="Macdonald J.P."/>
            <person name="Priest M."/>
            <person name="Orbach M.J."/>
            <person name="Galgiani J.N."/>
            <person name="Kirkland T.N."/>
            <person name="Cole G.T."/>
            <person name="Birren B.W."/>
            <person name="Henn M.R."/>
            <person name="Taylor J.W."/>
            <person name="Rounsley S.D."/>
        </authorList>
    </citation>
    <scope>NUCLEOTIDE SEQUENCE [LARGE SCALE GENOMIC DNA]</scope>
    <source>
        <strain evidence="3">H538.4</strain>
    </source>
</reference>
<dbReference type="EMBL" id="DS016986">
    <property type="protein sequence ID" value="KMU84727.1"/>
    <property type="molecule type" value="Genomic_DNA"/>
</dbReference>
<protein>
    <submittedName>
        <fullName evidence="2">Uncharacterized protein</fullName>
    </submittedName>
</protein>
<evidence type="ECO:0000256" key="1">
    <source>
        <dbReference type="SAM" id="MobiDB-lite"/>
    </source>
</evidence>
<feature type="region of interest" description="Disordered" evidence="1">
    <location>
        <begin position="1"/>
        <end position="69"/>
    </location>
</feature>
<gene>
    <name evidence="2" type="ORF">CIHG_02511</name>
</gene>
<feature type="compositionally biased region" description="Basic and acidic residues" evidence="1">
    <location>
        <begin position="45"/>
        <end position="61"/>
    </location>
</feature>
<sequence length="123" mass="13474">MPSSGAHEGTPRRTARQSISNSSLHGGSKGYISGKQPRLSLDGIINRERKSSLAREGERESLASGNSSAPFVTTKTAEVLFDDSNAPGLGGYLQNKEPQDWMVFWELPYLLDGVRHRVDESLE</sequence>